<dbReference type="AlphaFoldDB" id="A0A2U0U0A2"/>
<dbReference type="Proteomes" id="UP000245870">
    <property type="component" value="Unassembled WGS sequence"/>
</dbReference>
<proteinExistence type="predicted"/>
<accession>A0A2U0U0A2</accession>
<comment type="caution">
    <text evidence="1">The sequence shown here is derived from an EMBL/GenBank/DDBJ whole genome shotgun (WGS) entry which is preliminary data.</text>
</comment>
<dbReference type="EMBL" id="QENY01000020">
    <property type="protein sequence ID" value="PVX49340.1"/>
    <property type="molecule type" value="Genomic_DNA"/>
</dbReference>
<evidence type="ECO:0000313" key="1">
    <source>
        <dbReference type="EMBL" id="PVX49340.1"/>
    </source>
</evidence>
<dbReference type="GO" id="GO:0003824">
    <property type="term" value="F:catalytic activity"/>
    <property type="evidence" value="ECO:0007669"/>
    <property type="project" value="UniProtKB-ARBA"/>
</dbReference>
<dbReference type="Gene3D" id="3.40.1190.20">
    <property type="match status" value="1"/>
</dbReference>
<dbReference type="InterPro" id="IPR029056">
    <property type="entry name" value="Ribokinase-like"/>
</dbReference>
<protein>
    <submittedName>
        <fullName evidence="1">Uncharacterized protein</fullName>
    </submittedName>
</protein>
<keyword evidence="2" id="KW-1185">Reference proteome</keyword>
<gene>
    <name evidence="1" type="ORF">C7379_12034</name>
</gene>
<sequence length="73" mass="7852">MYYPTGTVGVEPDADGVPTYEIRTGAAWDYISFTPDVEATTHSCSAVCFGSLAQRSEQSRATIGKFLDANPDD</sequence>
<evidence type="ECO:0000313" key="2">
    <source>
        <dbReference type="Proteomes" id="UP000245870"/>
    </source>
</evidence>
<organism evidence="1 2">
    <name type="scientific">Hallella colorans</name>
    <dbReference type="NCBI Taxonomy" id="1703337"/>
    <lineage>
        <taxon>Bacteria</taxon>
        <taxon>Pseudomonadati</taxon>
        <taxon>Bacteroidota</taxon>
        <taxon>Bacteroidia</taxon>
        <taxon>Bacteroidales</taxon>
        <taxon>Prevotellaceae</taxon>
        <taxon>Hallella</taxon>
    </lineage>
</organism>
<name>A0A2U0U0A2_9BACT</name>
<reference evidence="1 2" key="1">
    <citation type="submission" date="2018-05" db="EMBL/GenBank/DDBJ databases">
        <title>Genomic Encyclopedia of Type Strains, Phase IV (KMG-IV): sequencing the most valuable type-strain genomes for metagenomic binning, comparative biology and taxonomic classification.</title>
        <authorList>
            <person name="Goeker M."/>
        </authorList>
    </citation>
    <scope>NUCLEOTIDE SEQUENCE [LARGE SCALE GENOMIC DNA]</scope>
    <source>
        <strain evidence="1 2">DSM 100333</strain>
    </source>
</reference>